<keyword evidence="4" id="KW-1003">Cell membrane</keyword>
<reference evidence="10 11" key="1">
    <citation type="submission" date="2016-10" db="EMBL/GenBank/DDBJ databases">
        <authorList>
            <person name="de Groot N.N."/>
        </authorList>
    </citation>
    <scope>NUCLEOTIDE SEQUENCE [LARGE SCALE GENOMIC DNA]</scope>
    <source>
        <strain evidence="10 11">KHGC13</strain>
    </source>
</reference>
<dbReference type="SMART" id="SM00382">
    <property type="entry name" value="AAA"/>
    <property type="match status" value="1"/>
</dbReference>
<dbReference type="InterPro" id="IPR003439">
    <property type="entry name" value="ABC_transporter-like_ATP-bd"/>
</dbReference>
<evidence type="ECO:0000256" key="3">
    <source>
        <dbReference type="ARBA" id="ARBA00022448"/>
    </source>
</evidence>
<keyword evidence="5" id="KW-0547">Nucleotide-binding</keyword>
<dbReference type="Pfam" id="PF00005">
    <property type="entry name" value="ABC_tran"/>
    <property type="match status" value="1"/>
</dbReference>
<evidence type="ECO:0000256" key="1">
    <source>
        <dbReference type="ARBA" id="ARBA00004202"/>
    </source>
</evidence>
<evidence type="ECO:0000256" key="2">
    <source>
        <dbReference type="ARBA" id="ARBA00005417"/>
    </source>
</evidence>
<evidence type="ECO:0000313" key="11">
    <source>
        <dbReference type="Proteomes" id="UP000198817"/>
    </source>
</evidence>
<dbReference type="SUPFAM" id="SSF52540">
    <property type="entry name" value="P-loop containing nucleoside triphosphate hydrolases"/>
    <property type="match status" value="1"/>
</dbReference>
<dbReference type="GO" id="GO:0016887">
    <property type="term" value="F:ATP hydrolysis activity"/>
    <property type="evidence" value="ECO:0007669"/>
    <property type="project" value="InterPro"/>
</dbReference>
<dbReference type="CDD" id="cd03225">
    <property type="entry name" value="ABC_cobalt_CbiO_domain1"/>
    <property type="match status" value="1"/>
</dbReference>
<keyword evidence="7" id="KW-1278">Translocase</keyword>
<dbReference type="InterPro" id="IPR015856">
    <property type="entry name" value="ABC_transpr_CbiO/EcfA_su"/>
</dbReference>
<evidence type="ECO:0000256" key="8">
    <source>
        <dbReference type="ARBA" id="ARBA00023136"/>
    </source>
</evidence>
<dbReference type="PANTHER" id="PTHR43553">
    <property type="entry name" value="HEAVY METAL TRANSPORTER"/>
    <property type="match status" value="1"/>
</dbReference>
<evidence type="ECO:0000259" key="9">
    <source>
        <dbReference type="PROSITE" id="PS50893"/>
    </source>
</evidence>
<dbReference type="GO" id="GO:0042626">
    <property type="term" value="F:ATPase-coupled transmembrane transporter activity"/>
    <property type="evidence" value="ECO:0007669"/>
    <property type="project" value="TreeGrafter"/>
</dbReference>
<dbReference type="Proteomes" id="UP000198817">
    <property type="component" value="Unassembled WGS sequence"/>
</dbReference>
<accession>A0A1I7GI99</accession>
<name>A0A1I7GI99_9FIRM</name>
<dbReference type="EMBL" id="FPBT01000007">
    <property type="protein sequence ID" value="SFU48154.1"/>
    <property type="molecule type" value="Genomic_DNA"/>
</dbReference>
<comment type="subcellular location">
    <subcellularLocation>
        <location evidence="1">Cell membrane</location>
        <topology evidence="1">Peripheral membrane protein</topology>
    </subcellularLocation>
</comment>
<dbReference type="GO" id="GO:0005524">
    <property type="term" value="F:ATP binding"/>
    <property type="evidence" value="ECO:0007669"/>
    <property type="project" value="UniProtKB-KW"/>
</dbReference>
<proteinExistence type="inferred from homology"/>
<dbReference type="InterPro" id="IPR017871">
    <property type="entry name" value="ABC_transporter-like_CS"/>
</dbReference>
<evidence type="ECO:0000256" key="6">
    <source>
        <dbReference type="ARBA" id="ARBA00022840"/>
    </source>
</evidence>
<sequence length="228" mass="25826">MITLDNVCFSYGEGLVLDHLNYTFERGNRYTIEGPNGCGKSTLFRILLGLDYPTEGRYLFDGREISGKTMKDPGFRMDFHRKIGFVFQDPEVQLFCASVEDEILFGPAQLGLPEEEVRDRVEKYIQMFGLGRVRDRAPFHLSGGEKKRVALASVLAMDPAVLVLDEPMNGLDEKCQGFFLEYIRAAGEGDRIVICATHDRTLRDAVDGIRVRMTADHRILPEEEKRNG</sequence>
<feature type="domain" description="ABC transporter" evidence="9">
    <location>
        <begin position="2"/>
        <end position="228"/>
    </location>
</feature>
<comment type="similarity">
    <text evidence="2">Belongs to the ABC transporter superfamily.</text>
</comment>
<dbReference type="InterPro" id="IPR027417">
    <property type="entry name" value="P-loop_NTPase"/>
</dbReference>
<keyword evidence="8" id="KW-0472">Membrane</keyword>
<dbReference type="Gene3D" id="3.40.50.300">
    <property type="entry name" value="P-loop containing nucleotide triphosphate hydrolases"/>
    <property type="match status" value="1"/>
</dbReference>
<protein>
    <submittedName>
        <fullName evidence="10">Cobalt/nickel transport system ATP-binding protein</fullName>
    </submittedName>
</protein>
<dbReference type="PROSITE" id="PS00211">
    <property type="entry name" value="ABC_TRANSPORTER_1"/>
    <property type="match status" value="1"/>
</dbReference>
<dbReference type="STRING" id="155865.SAMN05216515_10919"/>
<evidence type="ECO:0000256" key="7">
    <source>
        <dbReference type="ARBA" id="ARBA00022967"/>
    </source>
</evidence>
<evidence type="ECO:0000313" key="10">
    <source>
        <dbReference type="EMBL" id="SFU48154.1"/>
    </source>
</evidence>
<organism evidence="10 11">
    <name type="scientific">Eubacterium pyruvativorans</name>
    <dbReference type="NCBI Taxonomy" id="155865"/>
    <lineage>
        <taxon>Bacteria</taxon>
        <taxon>Bacillati</taxon>
        <taxon>Bacillota</taxon>
        <taxon>Clostridia</taxon>
        <taxon>Eubacteriales</taxon>
        <taxon>Eubacteriaceae</taxon>
        <taxon>Eubacterium</taxon>
    </lineage>
</organism>
<dbReference type="InterPro" id="IPR050095">
    <property type="entry name" value="ECF_ABC_transporter_ATP-bd"/>
</dbReference>
<evidence type="ECO:0000256" key="4">
    <source>
        <dbReference type="ARBA" id="ARBA00022475"/>
    </source>
</evidence>
<keyword evidence="3" id="KW-0813">Transport</keyword>
<dbReference type="RefSeq" id="WP_090470782.1">
    <property type="nucleotide sequence ID" value="NZ_CACWQI010000015.1"/>
</dbReference>
<evidence type="ECO:0000256" key="5">
    <source>
        <dbReference type="ARBA" id="ARBA00022741"/>
    </source>
</evidence>
<dbReference type="AlphaFoldDB" id="A0A1I7GI99"/>
<dbReference type="PROSITE" id="PS50893">
    <property type="entry name" value="ABC_TRANSPORTER_2"/>
    <property type="match status" value="1"/>
</dbReference>
<dbReference type="GO" id="GO:0043190">
    <property type="term" value="C:ATP-binding cassette (ABC) transporter complex"/>
    <property type="evidence" value="ECO:0007669"/>
    <property type="project" value="TreeGrafter"/>
</dbReference>
<gene>
    <name evidence="10" type="ORF">SAMN05216508_10719</name>
</gene>
<keyword evidence="6 10" id="KW-0067">ATP-binding</keyword>
<keyword evidence="11" id="KW-1185">Reference proteome</keyword>
<dbReference type="InterPro" id="IPR003593">
    <property type="entry name" value="AAA+_ATPase"/>
</dbReference>